<accession>A0A2H3IXN4</accession>
<dbReference type="GO" id="GO:0070390">
    <property type="term" value="C:transcription export complex 2"/>
    <property type="evidence" value="ECO:0007669"/>
    <property type="project" value="UniProtKB-UniRule"/>
</dbReference>
<dbReference type="PANTHER" id="PTHR12514">
    <property type="entry name" value="ENHANCER OF YELLOW 2 TRANSCRIPTION FACTOR"/>
    <property type="match status" value="1"/>
</dbReference>
<keyword evidence="1" id="KW-0010">Activator</keyword>
<comment type="similarity">
    <text evidence="1">Belongs to the ENY2 family.</text>
</comment>
<dbReference type="Pfam" id="PF10163">
    <property type="entry name" value="EnY2"/>
    <property type="match status" value="1"/>
</dbReference>
<evidence type="ECO:0000313" key="3">
    <source>
        <dbReference type="Proteomes" id="UP000218811"/>
    </source>
</evidence>
<dbReference type="OrthoDB" id="6221744at2759"/>
<evidence type="ECO:0000256" key="1">
    <source>
        <dbReference type="HAMAP-Rule" id="MF_03046"/>
    </source>
</evidence>
<evidence type="ECO:0000313" key="2">
    <source>
        <dbReference type="EMBL" id="PCH34726.1"/>
    </source>
</evidence>
<dbReference type="InterPro" id="IPR018783">
    <property type="entry name" value="TF_ENY2"/>
</dbReference>
<dbReference type="GO" id="GO:0006406">
    <property type="term" value="P:mRNA export from nucleus"/>
    <property type="evidence" value="ECO:0007669"/>
    <property type="project" value="UniProtKB-UniRule"/>
</dbReference>
<gene>
    <name evidence="1" type="primary">SUS1</name>
    <name evidence="2" type="ORF">WOLCODRAFT_155388</name>
</gene>
<comment type="subcellular location">
    <subcellularLocation>
        <location evidence="1">Nucleus</location>
        <location evidence="1">Nucleoplasm</location>
    </subcellularLocation>
    <subcellularLocation>
        <location evidence="1">Cytoplasm</location>
        <location evidence="1">P-body</location>
    </subcellularLocation>
</comment>
<dbReference type="AlphaFoldDB" id="A0A2H3IXN4"/>
<dbReference type="Gene3D" id="1.10.246.140">
    <property type="match status" value="1"/>
</dbReference>
<keyword evidence="1" id="KW-0805">Transcription regulation</keyword>
<proteinExistence type="inferred from homology"/>
<dbReference type="GO" id="GO:0006325">
    <property type="term" value="P:chromatin organization"/>
    <property type="evidence" value="ECO:0007669"/>
    <property type="project" value="UniProtKB-KW"/>
</dbReference>
<comment type="function">
    <text evidence="1">Involved in mRNA export coupled transcription activation by association with both the TREX-2 and the SAGA complexes. At the promoters, SAGA is required for recruitment of the basal transcription machinery. It influences RNA polymerase II transcriptional activity through different activities such as TBP interaction and promoter selectivity, interaction with transcription activators, and chromatin modification through histone acetylation and deubiquitination. Within the SAGA complex, participates to a subcomplex required for deubiquitination of H2B and for the maintenance of steady-state H3 methylation levels. The TREX-2 complex functions in docking export-competent ribonucleoprotein particles (mRNPs) to the nuclear entrance of the nuclear pore complex (nuclear basket). TREX-2 participates in mRNA export and accurate chromatin positioning in the nucleus by tethering genes to the nuclear periphery. May also be involved in cytoplasmic mRNA decay by interaction with components of P-bodies.</text>
</comment>
<dbReference type="STRING" id="742152.A0A2H3IXN4"/>
<dbReference type="GO" id="GO:0005643">
    <property type="term" value="C:nuclear pore"/>
    <property type="evidence" value="ECO:0007669"/>
    <property type="project" value="UniProtKB-UniRule"/>
</dbReference>
<keyword evidence="1" id="KW-0804">Transcription</keyword>
<keyword evidence="1" id="KW-0811">Translocation</keyword>
<keyword evidence="1" id="KW-0653">Protein transport</keyword>
<keyword evidence="1" id="KW-0509">mRNA transport</keyword>
<dbReference type="EMBL" id="KB467832">
    <property type="protein sequence ID" value="PCH34726.1"/>
    <property type="molecule type" value="Genomic_DNA"/>
</dbReference>
<dbReference type="InterPro" id="IPR038212">
    <property type="entry name" value="TF_EnY2_sf"/>
</dbReference>
<dbReference type="GO" id="GO:0000932">
    <property type="term" value="C:P-body"/>
    <property type="evidence" value="ECO:0007669"/>
    <property type="project" value="UniProtKB-SubCell"/>
</dbReference>
<dbReference type="GO" id="GO:0003713">
    <property type="term" value="F:transcription coactivator activity"/>
    <property type="evidence" value="ECO:0007669"/>
    <property type="project" value="UniProtKB-UniRule"/>
</dbReference>
<sequence>MSRDELYAQLRRRMVERGEWDRLYSLLAQKLNESGWTDETRDRAQERIRGGEDIPVESVLEELRAGAGESVRAGVRAEVQKAIRVWMEAQVEG</sequence>
<name>A0A2H3IXN4_WOLCO</name>
<keyword evidence="1" id="KW-0539">Nucleus</keyword>
<dbReference type="GO" id="GO:0071819">
    <property type="term" value="C:DUBm complex"/>
    <property type="evidence" value="ECO:0007669"/>
    <property type="project" value="UniProtKB-UniRule"/>
</dbReference>
<dbReference type="GO" id="GO:0015031">
    <property type="term" value="P:protein transport"/>
    <property type="evidence" value="ECO:0007669"/>
    <property type="project" value="UniProtKB-KW"/>
</dbReference>
<dbReference type="HAMAP" id="MF_03046">
    <property type="entry name" value="ENY2_Sus1"/>
    <property type="match status" value="1"/>
</dbReference>
<dbReference type="Proteomes" id="UP000218811">
    <property type="component" value="Unassembled WGS sequence"/>
</dbReference>
<reference evidence="2 3" key="1">
    <citation type="journal article" date="2012" name="Science">
        <title>The Paleozoic origin of enzymatic lignin decomposition reconstructed from 31 fungal genomes.</title>
        <authorList>
            <person name="Floudas D."/>
            <person name="Binder M."/>
            <person name="Riley R."/>
            <person name="Barry K."/>
            <person name="Blanchette R.A."/>
            <person name="Henrissat B."/>
            <person name="Martinez A.T."/>
            <person name="Otillar R."/>
            <person name="Spatafora J.W."/>
            <person name="Yadav J.S."/>
            <person name="Aerts A."/>
            <person name="Benoit I."/>
            <person name="Boyd A."/>
            <person name="Carlson A."/>
            <person name="Copeland A."/>
            <person name="Coutinho P.M."/>
            <person name="de Vries R.P."/>
            <person name="Ferreira P."/>
            <person name="Findley K."/>
            <person name="Foster B."/>
            <person name="Gaskell J."/>
            <person name="Glotzer D."/>
            <person name="Gorecki P."/>
            <person name="Heitman J."/>
            <person name="Hesse C."/>
            <person name="Hori C."/>
            <person name="Igarashi K."/>
            <person name="Jurgens J.A."/>
            <person name="Kallen N."/>
            <person name="Kersten P."/>
            <person name="Kohler A."/>
            <person name="Kuees U."/>
            <person name="Kumar T.K.A."/>
            <person name="Kuo A."/>
            <person name="LaButti K."/>
            <person name="Larrondo L.F."/>
            <person name="Lindquist E."/>
            <person name="Ling A."/>
            <person name="Lombard V."/>
            <person name="Lucas S."/>
            <person name="Lundell T."/>
            <person name="Martin R."/>
            <person name="McLaughlin D.J."/>
            <person name="Morgenstern I."/>
            <person name="Morin E."/>
            <person name="Murat C."/>
            <person name="Nagy L.G."/>
            <person name="Nolan M."/>
            <person name="Ohm R.A."/>
            <person name="Patyshakuliyeva A."/>
            <person name="Rokas A."/>
            <person name="Ruiz-Duenas F.J."/>
            <person name="Sabat G."/>
            <person name="Salamov A."/>
            <person name="Samejima M."/>
            <person name="Schmutz J."/>
            <person name="Slot J.C."/>
            <person name="St John F."/>
            <person name="Stenlid J."/>
            <person name="Sun H."/>
            <person name="Sun S."/>
            <person name="Syed K."/>
            <person name="Tsang A."/>
            <person name="Wiebenga A."/>
            <person name="Young D."/>
            <person name="Pisabarro A."/>
            <person name="Eastwood D.C."/>
            <person name="Martin F."/>
            <person name="Cullen D."/>
            <person name="Grigoriev I.V."/>
            <person name="Hibbett D.S."/>
        </authorList>
    </citation>
    <scope>NUCLEOTIDE SEQUENCE [LARGE SCALE GENOMIC DNA]</scope>
    <source>
        <strain evidence="2 3">MD-104</strain>
    </source>
</reference>
<organism evidence="2 3">
    <name type="scientific">Wolfiporia cocos (strain MD-104)</name>
    <name type="common">Brown rot fungus</name>
    <dbReference type="NCBI Taxonomy" id="742152"/>
    <lineage>
        <taxon>Eukaryota</taxon>
        <taxon>Fungi</taxon>
        <taxon>Dikarya</taxon>
        <taxon>Basidiomycota</taxon>
        <taxon>Agaricomycotina</taxon>
        <taxon>Agaricomycetes</taxon>
        <taxon>Polyporales</taxon>
        <taxon>Phaeolaceae</taxon>
        <taxon>Wolfiporia</taxon>
    </lineage>
</organism>
<keyword evidence="1" id="KW-0963">Cytoplasm</keyword>
<keyword evidence="1" id="KW-0156">Chromatin regulator</keyword>
<dbReference type="OMA" id="MIENGDW"/>
<comment type="subunit">
    <text evidence="1">Component of the nuclear pore complex (NPC)-associated TREX-2 complex (transcription and export complex 2), composed of at least SUS1, SAC3, THP1, SEM1, and CDC31. TREX-2 contains 2 SUS1 chains. The TREX-2 complex interacts with the nucleoporin NUP1. Component of the 1.8 MDa SAGA transcription coactivator-HAT complex. SAGA is built of 5 distinct domains with specialized functions. Within the SAGA complex, SUS1, SGF11, SGF73 and UBP8 form an additional subcomplex of SAGA called the DUB module (deubiquitination module). Interacts directly with THP1, SAC3, SGF11, and with the RNA polymerase II.</text>
</comment>
<dbReference type="GO" id="GO:0000124">
    <property type="term" value="C:SAGA complex"/>
    <property type="evidence" value="ECO:0007669"/>
    <property type="project" value="UniProtKB-UniRule"/>
</dbReference>
<keyword evidence="3" id="KW-1185">Reference proteome</keyword>
<dbReference type="GO" id="GO:0005654">
    <property type="term" value="C:nucleoplasm"/>
    <property type="evidence" value="ECO:0007669"/>
    <property type="project" value="UniProtKB-SubCell"/>
</dbReference>
<dbReference type="GO" id="GO:0006368">
    <property type="term" value="P:transcription elongation by RNA polymerase II"/>
    <property type="evidence" value="ECO:0007669"/>
    <property type="project" value="UniProtKB-UniRule"/>
</dbReference>
<protein>
    <recommendedName>
        <fullName evidence="1">Transcription and mRNA export factor SUS1</fullName>
    </recommendedName>
</protein>
<keyword evidence="1" id="KW-0813">Transport</keyword>